<accession>A0A6A5VCV0</accession>
<dbReference type="EMBL" id="ML976673">
    <property type="protein sequence ID" value="KAF1974921.1"/>
    <property type="molecule type" value="Genomic_DNA"/>
</dbReference>
<organism evidence="2 3">
    <name type="scientific">Bimuria novae-zelandiae CBS 107.79</name>
    <dbReference type="NCBI Taxonomy" id="1447943"/>
    <lineage>
        <taxon>Eukaryota</taxon>
        <taxon>Fungi</taxon>
        <taxon>Dikarya</taxon>
        <taxon>Ascomycota</taxon>
        <taxon>Pezizomycotina</taxon>
        <taxon>Dothideomycetes</taxon>
        <taxon>Pleosporomycetidae</taxon>
        <taxon>Pleosporales</taxon>
        <taxon>Massarineae</taxon>
        <taxon>Didymosphaeriaceae</taxon>
        <taxon>Bimuria</taxon>
    </lineage>
</organism>
<evidence type="ECO:0000313" key="2">
    <source>
        <dbReference type="EMBL" id="KAF1974921.1"/>
    </source>
</evidence>
<gene>
    <name evidence="2" type="ORF">BU23DRAFT_598193</name>
</gene>
<dbReference type="OrthoDB" id="1022638at2759"/>
<feature type="region of interest" description="Disordered" evidence="1">
    <location>
        <begin position="75"/>
        <end position="105"/>
    </location>
</feature>
<evidence type="ECO:0000256" key="1">
    <source>
        <dbReference type="SAM" id="MobiDB-lite"/>
    </source>
</evidence>
<feature type="region of interest" description="Disordered" evidence="1">
    <location>
        <begin position="331"/>
        <end position="363"/>
    </location>
</feature>
<proteinExistence type="predicted"/>
<evidence type="ECO:0000313" key="3">
    <source>
        <dbReference type="Proteomes" id="UP000800036"/>
    </source>
</evidence>
<protein>
    <submittedName>
        <fullName evidence="2">Uncharacterized protein</fullName>
    </submittedName>
</protein>
<sequence>METTVAAPKMPATEGMDTSLMFLRLLQGPAVRVVVGSGTKPASYILPRNLLSANSRFFWNEFTKLNAHLTAQVASTEKANEPTSDASKDMTATSDSNRVVVSTTPPPAGNSTILLPHIDTDIWAQFLTFIYRGSYTPIYNRPLFAITPSNAHLHVSATPAPTSPSTARPLPVPSAIQAWALGSELGADTFTNYSMTHIYGGAGVHFSITPAVVSWVTQQGGTGAGQPAKLPDTGKEKEIVSKGIKREASPDILVSQPVRAPPTTSMATSMATSLTTIPPGLRLPRSSIPPTSGPAPALNQDTAIFGPRVAKWSSFSFNPLREDLAVKMYTGPPAKKPKIVPARERTVPLDLEKEKEKGGAEEK</sequence>
<dbReference type="AlphaFoldDB" id="A0A6A5VCV0"/>
<name>A0A6A5VCV0_9PLEO</name>
<keyword evidence="3" id="KW-1185">Reference proteome</keyword>
<reference evidence="2" key="1">
    <citation type="journal article" date="2020" name="Stud. Mycol.">
        <title>101 Dothideomycetes genomes: a test case for predicting lifestyles and emergence of pathogens.</title>
        <authorList>
            <person name="Haridas S."/>
            <person name="Albert R."/>
            <person name="Binder M."/>
            <person name="Bloem J."/>
            <person name="Labutti K."/>
            <person name="Salamov A."/>
            <person name="Andreopoulos B."/>
            <person name="Baker S."/>
            <person name="Barry K."/>
            <person name="Bills G."/>
            <person name="Bluhm B."/>
            <person name="Cannon C."/>
            <person name="Castanera R."/>
            <person name="Culley D."/>
            <person name="Daum C."/>
            <person name="Ezra D."/>
            <person name="Gonzalez J."/>
            <person name="Henrissat B."/>
            <person name="Kuo A."/>
            <person name="Liang C."/>
            <person name="Lipzen A."/>
            <person name="Lutzoni F."/>
            <person name="Magnuson J."/>
            <person name="Mondo S."/>
            <person name="Nolan M."/>
            <person name="Ohm R."/>
            <person name="Pangilinan J."/>
            <person name="Park H.-J."/>
            <person name="Ramirez L."/>
            <person name="Alfaro M."/>
            <person name="Sun H."/>
            <person name="Tritt A."/>
            <person name="Yoshinaga Y."/>
            <person name="Zwiers L.-H."/>
            <person name="Turgeon B."/>
            <person name="Goodwin S."/>
            <person name="Spatafora J."/>
            <person name="Crous P."/>
            <person name="Grigoriev I."/>
        </authorList>
    </citation>
    <scope>NUCLEOTIDE SEQUENCE</scope>
    <source>
        <strain evidence="2">CBS 107.79</strain>
    </source>
</reference>
<dbReference type="Proteomes" id="UP000800036">
    <property type="component" value="Unassembled WGS sequence"/>
</dbReference>
<feature type="compositionally biased region" description="Basic and acidic residues" evidence="1">
    <location>
        <begin position="341"/>
        <end position="363"/>
    </location>
</feature>